<gene>
    <name evidence="3" type="ORF">GOMPHAMPRED_004900</name>
</gene>
<evidence type="ECO:0000256" key="1">
    <source>
        <dbReference type="SAM" id="Phobius"/>
    </source>
</evidence>
<reference evidence="3" key="1">
    <citation type="submission" date="2021-03" db="EMBL/GenBank/DDBJ databases">
        <authorList>
            <person name="Tagirdzhanova G."/>
        </authorList>
    </citation>
    <scope>NUCLEOTIDE SEQUENCE</scope>
</reference>
<keyword evidence="1" id="KW-1133">Transmembrane helix</keyword>
<dbReference type="AlphaFoldDB" id="A0A8H3ELL8"/>
<feature type="transmembrane region" description="Helical" evidence="1">
    <location>
        <begin position="540"/>
        <end position="560"/>
    </location>
</feature>
<feature type="transmembrane region" description="Helical" evidence="1">
    <location>
        <begin position="179"/>
        <end position="200"/>
    </location>
</feature>
<feature type="transmembrane region" description="Helical" evidence="1">
    <location>
        <begin position="118"/>
        <end position="140"/>
    </location>
</feature>
<proteinExistence type="predicted"/>
<keyword evidence="1" id="KW-0472">Membrane</keyword>
<comment type="caution">
    <text evidence="3">The sequence shown here is derived from an EMBL/GenBank/DDBJ whole genome shotgun (WGS) entry which is preliminary data.</text>
</comment>
<feature type="transmembrane region" description="Helical" evidence="1">
    <location>
        <begin position="464"/>
        <end position="488"/>
    </location>
</feature>
<keyword evidence="1" id="KW-0812">Transmembrane</keyword>
<feature type="transmembrane region" description="Helical" evidence="1">
    <location>
        <begin position="603"/>
        <end position="622"/>
    </location>
</feature>
<dbReference type="InterPro" id="IPR046623">
    <property type="entry name" value="DUF6536"/>
</dbReference>
<keyword evidence="4" id="KW-1185">Reference proteome</keyword>
<sequence length="680" mass="76899">MEDTSQHDVIRVYSTPEQVGANIELPIYSKHALYQSVPLNPDDTAKVRPTISQAPSAYYRHQQKSSVKKPGRFALKKRLLGGLIFLWLTSIAQLVLFLKLQVGEYGWITISEGPVTGAWTTYMLGFNTLSTIIILTSDFFRLNLLSPTTWDIDSYPSGMMVVGWQSLGNFMAVRWWKKILYIILGLTSLPIHLLYSSMIIEVESAFDAYEVVVSADFFHGKPFNISALNVTEFRDQPRAPITYGTEFPSAWPAIQNLQTTLEAVQRNTTNWNNLTEADCRSTYGDQVYKDFRTLPLAIGALPGQNIDGYSNKFMAPCPSAWLESTPGSFIPDTTPYISETVQDTKGCFKNNTFFESQECLDQDAFGKNYDMCYWYAPKISNPPQDAALNDGWDPSKAVGLSYCLSEPLSLGLERRIIVGRVAFIILCVLGAKVLAASISYLVITGRPIKRDDPKYTKHISDNNSSVLGFISWLLIVVATIVWACVLVASGLNQFGADVTPSSPADQNWIFRILIWANILHPLIAIRATIEGNFFDSMTDYSHWASSIVVALYYVLWHQFINWTFYVKVLERYSLESLAGSFVKAPLAILNLQYTRSEENHGGVVYFVIVMVMLASIFIPPILMRLTCCWTSKIESICWLCVRDFLWKYLTRPWRMLYGCFRSKSGRPEEKDSSQRERDVA</sequence>
<feature type="domain" description="DUF6536" evidence="2">
    <location>
        <begin position="120"/>
        <end position="217"/>
    </location>
</feature>
<dbReference type="EMBL" id="CAJPDQ010000003">
    <property type="protein sequence ID" value="CAF9906733.1"/>
    <property type="molecule type" value="Genomic_DNA"/>
</dbReference>
<name>A0A8H3ELL8_9LECA</name>
<evidence type="ECO:0000259" key="2">
    <source>
        <dbReference type="Pfam" id="PF20163"/>
    </source>
</evidence>
<feature type="transmembrane region" description="Helical" evidence="1">
    <location>
        <begin position="421"/>
        <end position="443"/>
    </location>
</feature>
<protein>
    <recommendedName>
        <fullName evidence="2">DUF6536 domain-containing protein</fullName>
    </recommendedName>
</protein>
<feature type="transmembrane region" description="Helical" evidence="1">
    <location>
        <begin position="508"/>
        <end position="528"/>
    </location>
</feature>
<dbReference type="Proteomes" id="UP000664169">
    <property type="component" value="Unassembled WGS sequence"/>
</dbReference>
<evidence type="ECO:0000313" key="4">
    <source>
        <dbReference type="Proteomes" id="UP000664169"/>
    </source>
</evidence>
<organism evidence="3 4">
    <name type="scientific">Gomphillus americanus</name>
    <dbReference type="NCBI Taxonomy" id="1940652"/>
    <lineage>
        <taxon>Eukaryota</taxon>
        <taxon>Fungi</taxon>
        <taxon>Dikarya</taxon>
        <taxon>Ascomycota</taxon>
        <taxon>Pezizomycotina</taxon>
        <taxon>Lecanoromycetes</taxon>
        <taxon>OSLEUM clade</taxon>
        <taxon>Ostropomycetidae</taxon>
        <taxon>Ostropales</taxon>
        <taxon>Graphidaceae</taxon>
        <taxon>Gomphilloideae</taxon>
        <taxon>Gomphillus</taxon>
    </lineage>
</organism>
<dbReference type="Pfam" id="PF20163">
    <property type="entry name" value="DUF6536"/>
    <property type="match status" value="1"/>
</dbReference>
<dbReference type="OrthoDB" id="5087516at2759"/>
<evidence type="ECO:0000313" key="3">
    <source>
        <dbReference type="EMBL" id="CAF9906733.1"/>
    </source>
</evidence>
<accession>A0A8H3ELL8</accession>
<feature type="transmembrane region" description="Helical" evidence="1">
    <location>
        <begin position="79"/>
        <end position="98"/>
    </location>
</feature>